<feature type="transmembrane region" description="Helical" evidence="1">
    <location>
        <begin position="43"/>
        <end position="61"/>
    </location>
</feature>
<dbReference type="RefSeq" id="WP_260900927.1">
    <property type="nucleotide sequence ID" value="NZ_JAOCZP010000001.1"/>
</dbReference>
<proteinExistence type="predicted"/>
<accession>A0ABT2LIW8</accession>
<evidence type="ECO:0000313" key="3">
    <source>
        <dbReference type="EMBL" id="MCT7374525.1"/>
    </source>
</evidence>
<reference evidence="3 4" key="1">
    <citation type="submission" date="2022-09" db="EMBL/GenBank/DDBJ databases">
        <title>Chelativorans salina sp. nov., a novel slightly halophilic bacterium isolated from a saline lake sediment enrichment.</title>
        <authorList>
            <person name="Gao L."/>
            <person name="Fang B.-Z."/>
            <person name="Li W.-J."/>
        </authorList>
    </citation>
    <scope>NUCLEOTIDE SEQUENCE [LARGE SCALE GENOMIC DNA]</scope>
    <source>
        <strain evidence="3 4">EGI FJ00035</strain>
    </source>
</reference>
<gene>
    <name evidence="3" type="ORF">N5A92_05690</name>
</gene>
<keyword evidence="1" id="KW-0472">Membrane</keyword>
<dbReference type="Pfam" id="PF07811">
    <property type="entry name" value="TadE"/>
    <property type="match status" value="1"/>
</dbReference>
<evidence type="ECO:0000313" key="4">
    <source>
        <dbReference type="Proteomes" id="UP001320831"/>
    </source>
</evidence>
<protein>
    <submittedName>
        <fullName evidence="3">Pilus assembly protein</fullName>
    </submittedName>
</protein>
<dbReference type="EMBL" id="JAOCZP010000001">
    <property type="protein sequence ID" value="MCT7374525.1"/>
    <property type="molecule type" value="Genomic_DNA"/>
</dbReference>
<organism evidence="3 4">
    <name type="scientific">Chelativorans salis</name>
    <dbReference type="NCBI Taxonomy" id="2978478"/>
    <lineage>
        <taxon>Bacteria</taxon>
        <taxon>Pseudomonadati</taxon>
        <taxon>Pseudomonadota</taxon>
        <taxon>Alphaproteobacteria</taxon>
        <taxon>Hyphomicrobiales</taxon>
        <taxon>Phyllobacteriaceae</taxon>
        <taxon>Chelativorans</taxon>
    </lineage>
</organism>
<keyword evidence="4" id="KW-1185">Reference proteome</keyword>
<dbReference type="InterPro" id="IPR012495">
    <property type="entry name" value="TadE-like_dom"/>
</dbReference>
<name>A0ABT2LIW8_9HYPH</name>
<evidence type="ECO:0000256" key="1">
    <source>
        <dbReference type="SAM" id="Phobius"/>
    </source>
</evidence>
<dbReference type="Proteomes" id="UP001320831">
    <property type="component" value="Unassembled WGS sequence"/>
</dbReference>
<evidence type="ECO:0000259" key="2">
    <source>
        <dbReference type="Pfam" id="PF07811"/>
    </source>
</evidence>
<keyword evidence="1" id="KW-1133">Transmembrane helix</keyword>
<feature type="domain" description="TadE-like" evidence="2">
    <location>
        <begin position="42"/>
        <end position="78"/>
    </location>
</feature>
<keyword evidence="1" id="KW-0812">Transmembrane</keyword>
<sequence length="223" mass="24518">MAERAVQLKEGIAGAIMNIHARQGTLCTAWRTFQRFIAAKRGAAALEFALIAPLMFAFYFLTMEFSQGIDANRKLGRVAIVVGDLVSQSSTVAKDELGAIMDIGEAVLQPYARSEPNISVVAIQISDDETPKVEVVWSWRLKNGSYGRVYPPGTEIKDVPKDLISADAFLIRAGAELSYKPVITWTDTAKKTLGLMAAFDSIEMGESYYLRPRVTRKISCSDC</sequence>
<comment type="caution">
    <text evidence="3">The sequence shown here is derived from an EMBL/GenBank/DDBJ whole genome shotgun (WGS) entry which is preliminary data.</text>
</comment>